<dbReference type="GO" id="GO:0030288">
    <property type="term" value="C:outer membrane-bounded periplasmic space"/>
    <property type="evidence" value="ECO:0007669"/>
    <property type="project" value="TreeGrafter"/>
</dbReference>
<dbReference type="NCBIfam" id="TIGR02669">
    <property type="entry name" value="SpoIID_LytB"/>
    <property type="match status" value="1"/>
</dbReference>
<dbReference type="AlphaFoldDB" id="A0A2L2XLY0"/>
<dbReference type="InterPro" id="IPR013693">
    <property type="entry name" value="SpoIID/LytB_N"/>
</dbReference>
<accession>A0A2L2XLY0</accession>
<proteinExistence type="predicted"/>
<dbReference type="GO" id="GO:0030435">
    <property type="term" value="P:sporulation resulting in formation of a cellular spore"/>
    <property type="evidence" value="ECO:0007669"/>
    <property type="project" value="InterPro"/>
</dbReference>
<evidence type="ECO:0000313" key="3">
    <source>
        <dbReference type="Proteomes" id="UP000239549"/>
    </source>
</evidence>
<evidence type="ECO:0000259" key="1">
    <source>
        <dbReference type="Pfam" id="PF08486"/>
    </source>
</evidence>
<feature type="domain" description="Sporulation stage II protein D amidase enhancer LytB N-terminal" evidence="1">
    <location>
        <begin position="199"/>
        <end position="289"/>
    </location>
</feature>
<dbReference type="PANTHER" id="PTHR30032">
    <property type="entry name" value="N-ACETYLMURAMOYL-L-ALANINE AMIDASE-RELATED"/>
    <property type="match status" value="1"/>
</dbReference>
<dbReference type="Proteomes" id="UP000239549">
    <property type="component" value="Unassembled WGS sequence"/>
</dbReference>
<dbReference type="OrthoDB" id="9794671at2"/>
<protein>
    <recommendedName>
        <fullName evidence="1">Sporulation stage II protein D amidase enhancer LytB N-terminal domain-containing protein</fullName>
    </recommendedName>
</protein>
<organism evidence="2 3">
    <name type="scientific">Desulfocucumis palustris</name>
    <dbReference type="NCBI Taxonomy" id="1898651"/>
    <lineage>
        <taxon>Bacteria</taxon>
        <taxon>Bacillati</taxon>
        <taxon>Bacillota</taxon>
        <taxon>Clostridia</taxon>
        <taxon>Eubacteriales</taxon>
        <taxon>Desulfocucumaceae</taxon>
        <taxon>Desulfocucumis</taxon>
    </lineage>
</organism>
<sequence>MLAHNFFKLNNRLVKAPLTGLFFLFLGVALFLLPFKAGADVSVVVKDIRVGLALKTLVQDFSVTGEYRVLDAVTGSEVAVARAGERWQARFDGGRIELLRDGESLGRFDNPVVLKESARSILAISAGGSLTGIGPGRPAVEAAGGETGRLDSDLSGYRVLTGDGQSALRGTTGQNLLALSNGGASRKYRGDLEFRAFSDGMAVINQLPLEEYLYGVVPGEMPSSWPEEALKAQAVTARSYAMAQMTAGAYSSYGFDVLAGQQSQVYQGYDAENQKVKDVVDQTRGRVLTCRGIVITAFFHSCSGGYIENSEDVWQNPLEYIKVKPDPADINDKYYHWEKAYDQTQLVDQLRQKGYSFSSISDVVEIARTSSGARVKKVAVTGLDAGGLPARVEICNADSVRSAFGLNSSLFEMEVEKDEQDSLSRIVFCGSGLGHGLGMSQYGALGMAGEGYNYQDILKYYYTDVDIDLLY</sequence>
<reference evidence="3" key="1">
    <citation type="submission" date="2018-02" db="EMBL/GenBank/DDBJ databases">
        <title>Genome sequence of Desulfocucumis palustris strain NAW-5.</title>
        <authorList>
            <person name="Watanabe M."/>
            <person name="Kojima H."/>
            <person name="Fukui M."/>
        </authorList>
    </citation>
    <scope>NUCLEOTIDE SEQUENCE [LARGE SCALE GENOMIC DNA]</scope>
    <source>
        <strain evidence="3">NAW-5</strain>
    </source>
</reference>
<evidence type="ECO:0000313" key="2">
    <source>
        <dbReference type="EMBL" id="GBF35326.1"/>
    </source>
</evidence>
<keyword evidence="3" id="KW-1185">Reference proteome</keyword>
<dbReference type="InterPro" id="IPR013486">
    <property type="entry name" value="SpoIID/LytB"/>
</dbReference>
<dbReference type="InterPro" id="IPR051922">
    <property type="entry name" value="Bact_Sporulation_Assoc"/>
</dbReference>
<comment type="caution">
    <text evidence="2">The sequence shown here is derived from an EMBL/GenBank/DDBJ whole genome shotgun (WGS) entry which is preliminary data.</text>
</comment>
<dbReference type="Pfam" id="PF08486">
    <property type="entry name" value="SpoIID"/>
    <property type="match status" value="1"/>
</dbReference>
<dbReference type="PANTHER" id="PTHR30032:SF4">
    <property type="entry name" value="AMIDASE ENHANCER"/>
    <property type="match status" value="1"/>
</dbReference>
<gene>
    <name evidence="2" type="ORF">DCCM_4449</name>
</gene>
<name>A0A2L2XLY0_9FIRM</name>
<dbReference type="EMBL" id="BFAV01000157">
    <property type="protein sequence ID" value="GBF35326.1"/>
    <property type="molecule type" value="Genomic_DNA"/>
</dbReference>